<dbReference type="GO" id="GO:0003723">
    <property type="term" value="F:RNA binding"/>
    <property type="evidence" value="ECO:0007669"/>
    <property type="project" value="InterPro"/>
</dbReference>
<gene>
    <name evidence="5" type="ORF">B0T11DRAFT_261996</name>
</gene>
<dbReference type="Proteomes" id="UP000813385">
    <property type="component" value="Unassembled WGS sequence"/>
</dbReference>
<evidence type="ECO:0000256" key="1">
    <source>
        <dbReference type="ARBA" id="ARBA00007953"/>
    </source>
</evidence>
<dbReference type="GO" id="GO:0009982">
    <property type="term" value="F:pseudouridine synthase activity"/>
    <property type="evidence" value="ECO:0007669"/>
    <property type="project" value="InterPro"/>
</dbReference>
<evidence type="ECO:0000256" key="2">
    <source>
        <dbReference type="ARBA" id="ARBA00023235"/>
    </source>
</evidence>
<dbReference type="AlphaFoldDB" id="A0A8K0WZ07"/>
<feature type="region of interest" description="Disordered" evidence="3">
    <location>
        <begin position="647"/>
        <end position="689"/>
    </location>
</feature>
<dbReference type="NCBIfam" id="TIGR00094">
    <property type="entry name" value="tRNA_TruD_broad"/>
    <property type="match status" value="1"/>
</dbReference>
<dbReference type="PANTHER" id="PTHR13326">
    <property type="entry name" value="TRNA PSEUDOURIDINE SYNTHASE D"/>
    <property type="match status" value="1"/>
</dbReference>
<dbReference type="CDD" id="cd02576">
    <property type="entry name" value="PseudoU_synth_ScPUS7"/>
    <property type="match status" value="1"/>
</dbReference>
<dbReference type="OrthoDB" id="447290at2759"/>
<dbReference type="GO" id="GO:0001522">
    <property type="term" value="P:pseudouridine synthesis"/>
    <property type="evidence" value="ECO:0007669"/>
    <property type="project" value="InterPro"/>
</dbReference>
<feature type="domain" description="TRUD" evidence="4">
    <location>
        <begin position="354"/>
        <end position="610"/>
    </location>
</feature>
<dbReference type="PIRSF" id="PIRSF037016">
    <property type="entry name" value="Pseudouridin_synth_euk_prd"/>
    <property type="match status" value="1"/>
</dbReference>
<keyword evidence="6" id="KW-1185">Reference proteome</keyword>
<dbReference type="InterPro" id="IPR020103">
    <property type="entry name" value="PsdUridine_synth_cat_dom_sf"/>
</dbReference>
<dbReference type="InterPro" id="IPR001656">
    <property type="entry name" value="PsdUridine_synth_TruD"/>
</dbReference>
<keyword evidence="2" id="KW-0413">Isomerase</keyword>
<dbReference type="Pfam" id="PF01142">
    <property type="entry name" value="TruD"/>
    <property type="match status" value="1"/>
</dbReference>
<dbReference type="GO" id="GO:0005634">
    <property type="term" value="C:nucleus"/>
    <property type="evidence" value="ECO:0007669"/>
    <property type="project" value="TreeGrafter"/>
</dbReference>
<name>A0A8K0WZ07_9PEZI</name>
<dbReference type="Gene3D" id="3.30.2350.20">
    <property type="entry name" value="TruD, catalytic domain"/>
    <property type="match status" value="2"/>
</dbReference>
<evidence type="ECO:0000259" key="4">
    <source>
        <dbReference type="PROSITE" id="PS50984"/>
    </source>
</evidence>
<evidence type="ECO:0000313" key="6">
    <source>
        <dbReference type="Proteomes" id="UP000813385"/>
    </source>
</evidence>
<evidence type="ECO:0000313" key="5">
    <source>
        <dbReference type="EMBL" id="KAH7350012.1"/>
    </source>
</evidence>
<dbReference type="SUPFAM" id="SSF55120">
    <property type="entry name" value="Pseudouridine synthase"/>
    <property type="match status" value="1"/>
</dbReference>
<feature type="region of interest" description="Disordered" evidence="3">
    <location>
        <begin position="519"/>
        <end position="544"/>
    </location>
</feature>
<evidence type="ECO:0000256" key="3">
    <source>
        <dbReference type="SAM" id="MobiDB-lite"/>
    </source>
</evidence>
<comment type="similarity">
    <text evidence="1">Belongs to the pseudouridine synthase TruD family.</text>
</comment>
<dbReference type="EMBL" id="JAGPXD010000006">
    <property type="protein sequence ID" value="KAH7350012.1"/>
    <property type="molecule type" value="Genomic_DNA"/>
</dbReference>
<reference evidence="5" key="1">
    <citation type="journal article" date="2021" name="Nat. Commun.">
        <title>Genetic determinants of endophytism in the Arabidopsis root mycobiome.</title>
        <authorList>
            <person name="Mesny F."/>
            <person name="Miyauchi S."/>
            <person name="Thiergart T."/>
            <person name="Pickel B."/>
            <person name="Atanasova L."/>
            <person name="Karlsson M."/>
            <person name="Huettel B."/>
            <person name="Barry K.W."/>
            <person name="Haridas S."/>
            <person name="Chen C."/>
            <person name="Bauer D."/>
            <person name="Andreopoulos W."/>
            <person name="Pangilinan J."/>
            <person name="LaButti K."/>
            <person name="Riley R."/>
            <person name="Lipzen A."/>
            <person name="Clum A."/>
            <person name="Drula E."/>
            <person name="Henrissat B."/>
            <person name="Kohler A."/>
            <person name="Grigoriev I.V."/>
            <person name="Martin F.M."/>
            <person name="Hacquard S."/>
        </authorList>
    </citation>
    <scope>NUCLEOTIDE SEQUENCE</scope>
    <source>
        <strain evidence="5">MPI-CAGE-AT-0016</strain>
    </source>
</reference>
<dbReference type="PROSITE" id="PS50984">
    <property type="entry name" value="TRUD"/>
    <property type="match status" value="1"/>
</dbReference>
<feature type="compositionally biased region" description="Basic and acidic residues" evidence="3">
    <location>
        <begin position="83"/>
        <end position="107"/>
    </location>
</feature>
<feature type="compositionally biased region" description="Low complexity" evidence="3">
    <location>
        <begin position="525"/>
        <end position="536"/>
    </location>
</feature>
<comment type="caution">
    <text evidence="5">The sequence shown here is derived from an EMBL/GenBank/DDBJ whole genome shotgun (WGS) entry which is preliminary data.</text>
</comment>
<dbReference type="InterPro" id="IPR042214">
    <property type="entry name" value="TruD_catalytic"/>
</dbReference>
<accession>A0A8K0WZ07</accession>
<dbReference type="InterPro" id="IPR011760">
    <property type="entry name" value="PsdUridine_synth_TruD_insert"/>
</dbReference>
<organism evidence="5 6">
    <name type="scientific">Plectosphaerella cucumerina</name>
    <dbReference type="NCBI Taxonomy" id="40658"/>
    <lineage>
        <taxon>Eukaryota</taxon>
        <taxon>Fungi</taxon>
        <taxon>Dikarya</taxon>
        <taxon>Ascomycota</taxon>
        <taxon>Pezizomycotina</taxon>
        <taxon>Sordariomycetes</taxon>
        <taxon>Hypocreomycetidae</taxon>
        <taxon>Glomerellales</taxon>
        <taxon>Plectosphaerellaceae</taxon>
        <taxon>Plectosphaerella</taxon>
    </lineage>
</organism>
<dbReference type="PANTHER" id="PTHR13326:SF21">
    <property type="entry name" value="PSEUDOURIDYLATE SYNTHASE PUS7L"/>
    <property type="match status" value="1"/>
</dbReference>
<feature type="region of interest" description="Disordered" evidence="3">
    <location>
        <begin position="187"/>
        <end position="216"/>
    </location>
</feature>
<protein>
    <submittedName>
        <fullName evidence="5">tRNA pseudouridine synthase D</fullName>
    </submittedName>
</protein>
<proteinExistence type="inferred from homology"/>
<feature type="compositionally biased region" description="Basic and acidic residues" evidence="3">
    <location>
        <begin position="662"/>
        <end position="689"/>
    </location>
</feature>
<feature type="region of interest" description="Disordered" evidence="3">
    <location>
        <begin position="60"/>
        <end position="107"/>
    </location>
</feature>
<sequence>MATQNLPRPAPAGRLDVNLGITETIAPPTPGWTGELRVRFTDFQVNEISKDGTVVHLKETKLPSSDRSVHGALTGDAPQPRDAAPKIDATEDQPEKPAEEEKIEVPEVPDDDRKALADLTNDTFAAELIAIYQAAVTKKTIPPPARSPTIDDKDTRSQIHQQVRRIFRSVIDTTTDQNDAGSVVVAIGRPPRPTKAYNQKHRTRPNTNNNRRGNKTGRLVVTGEGEYLHFTVYKENRDTMDAAHQLARVLRIKPQAFAFAGTKDRRAATAQRFSVRGLKAEAVLGANPRMHGVVTGDFSYARSPLYLGALQGNQFAITLKKCELADDATLAPEAREAAIRERAEAALASMVSRGWINYYGHQRFGTLAVGTHDVGRLILQSDYEGAANAILAYDPAIAQRAVDGEEPPEAHRRDELNRHRACMLFREGGSADDALHFLPRRFTAEASLIRHLGRPSADGSDTLRRDFQGALLTIPRTLRNMYLHAYQSYIWNHAASHRWSKHGSTVVEGDLVLDGPAEEEDIEDAASTTSRDATSAHPLTAEEASSGRYTIHDIVLPTPGHSVTYPTNDTGDFYTTFMGLPENGALDPRDMSRRQRDFSLPGNYRRLTARFVGAEPPRVEVRRYARDDEQMHPTDLDRLRQIVREAQAGAKRKRTEGEGEDADAKRAKTEEPETQAEEKTEVAEGEDKMEVGAAISAAEETTKVEDDAAKDKVAVVVHFQLAKSAYATVALRELMGTKASADA</sequence>
<dbReference type="CDD" id="cd01291">
    <property type="entry name" value="PseudoU_synth"/>
    <property type="match status" value="1"/>
</dbReference>